<evidence type="ECO:0008006" key="3">
    <source>
        <dbReference type="Google" id="ProtNLM"/>
    </source>
</evidence>
<dbReference type="AlphaFoldDB" id="A0ABD6QMN8"/>
<proteinExistence type="predicted"/>
<dbReference type="EMBL" id="MBER01000058">
    <property type="protein sequence ID" value="OMC46167.1"/>
    <property type="molecule type" value="Genomic_DNA"/>
</dbReference>
<dbReference type="Proteomes" id="UP000187001">
    <property type="component" value="Unassembled WGS sequence"/>
</dbReference>
<gene>
    <name evidence="1" type="ORF">A5742_25665</name>
</gene>
<evidence type="ECO:0000313" key="1">
    <source>
        <dbReference type="EMBL" id="OMC46167.1"/>
    </source>
</evidence>
<protein>
    <recommendedName>
        <fullName evidence="3">C2H2-type domain-containing protein</fullName>
    </recommendedName>
</protein>
<name>A0ABD6QMN8_MYCFO</name>
<evidence type="ECO:0000313" key="2">
    <source>
        <dbReference type="Proteomes" id="UP000187001"/>
    </source>
</evidence>
<sequence>MWRTYTYTPCDKDGDCWECDMFALIDHPREHGEAHDDADEVASYQCAHGVEYDVLCRGCGAKVSGWGMGAAGFGELCGCENEVAR</sequence>
<organism evidence="1 2">
    <name type="scientific">Mycolicibacterium fortuitum</name>
    <name type="common">Mycobacterium fortuitum</name>
    <dbReference type="NCBI Taxonomy" id="1766"/>
    <lineage>
        <taxon>Bacteria</taxon>
        <taxon>Bacillati</taxon>
        <taxon>Actinomycetota</taxon>
        <taxon>Actinomycetes</taxon>
        <taxon>Mycobacteriales</taxon>
        <taxon>Mycobacteriaceae</taxon>
        <taxon>Mycolicibacterium</taxon>
    </lineage>
</organism>
<accession>A0ABD6QMN8</accession>
<reference evidence="1 2" key="1">
    <citation type="submission" date="2016-07" db="EMBL/GenBank/DDBJ databases">
        <authorList>
            <person name="Sutton G."/>
            <person name="Brinkac L."/>
            <person name="Sanka R."/>
            <person name="Adams M."/>
            <person name="Lau E."/>
            <person name="Kumar A."/>
            <person name="Macaden R."/>
        </authorList>
    </citation>
    <scope>NUCLEOTIDE SEQUENCE [LARGE SCALE GENOMIC DNA]</scope>
    <source>
        <strain evidence="1 2">GA-0871</strain>
    </source>
</reference>
<comment type="caution">
    <text evidence="1">The sequence shown here is derived from an EMBL/GenBank/DDBJ whole genome shotgun (WGS) entry which is preliminary data.</text>
</comment>